<organism evidence="4 5">
    <name type="scientific">Zymoseptoria tritici (strain ST99CH_3D7)</name>
    <dbReference type="NCBI Taxonomy" id="1276538"/>
    <lineage>
        <taxon>Eukaryota</taxon>
        <taxon>Fungi</taxon>
        <taxon>Dikarya</taxon>
        <taxon>Ascomycota</taxon>
        <taxon>Pezizomycotina</taxon>
        <taxon>Dothideomycetes</taxon>
        <taxon>Dothideomycetidae</taxon>
        <taxon>Mycosphaerellales</taxon>
        <taxon>Mycosphaerellaceae</taxon>
        <taxon>Zymoseptoria</taxon>
    </lineage>
</organism>
<evidence type="ECO:0000256" key="1">
    <source>
        <dbReference type="ARBA" id="ARBA00022786"/>
    </source>
</evidence>
<feature type="region of interest" description="Disordered" evidence="2">
    <location>
        <begin position="1"/>
        <end position="22"/>
    </location>
</feature>
<dbReference type="InterPro" id="IPR016135">
    <property type="entry name" value="UBQ-conjugating_enzyme/RWD"/>
</dbReference>
<proteinExistence type="predicted"/>
<dbReference type="STRING" id="1276538.A0A1X7RPV2"/>
<sequence>MTSPSTQRRLEKELENFTRDPPPNCFAKPDDESNILTWTAIISGPKDSPYAGGRFELIIQYPYDYPLQPPAVRFKTKIYHPNVDIETGFIGMDILREGWSPVLTIGAVLLSVQAMMSDPEMGCVLAREFETDRGGYVERAKEWARVYAKDEEVEL</sequence>
<name>A0A1X7RPV2_ZYMT9</name>
<dbReference type="Proteomes" id="UP000215127">
    <property type="component" value="Chromosome 3"/>
</dbReference>
<dbReference type="Pfam" id="PF00179">
    <property type="entry name" value="UQ_con"/>
    <property type="match status" value="1"/>
</dbReference>
<keyword evidence="1" id="KW-0833">Ubl conjugation pathway</keyword>
<keyword evidence="5" id="KW-1185">Reference proteome</keyword>
<feature type="domain" description="UBC core" evidence="3">
    <location>
        <begin position="5"/>
        <end position="155"/>
    </location>
</feature>
<dbReference type="Gene3D" id="3.10.110.10">
    <property type="entry name" value="Ubiquitin Conjugating Enzyme"/>
    <property type="match status" value="1"/>
</dbReference>
<evidence type="ECO:0000256" key="2">
    <source>
        <dbReference type="SAM" id="MobiDB-lite"/>
    </source>
</evidence>
<evidence type="ECO:0000313" key="5">
    <source>
        <dbReference type="Proteomes" id="UP000215127"/>
    </source>
</evidence>
<dbReference type="PROSITE" id="PS50127">
    <property type="entry name" value="UBC_2"/>
    <property type="match status" value="1"/>
</dbReference>
<dbReference type="InterPro" id="IPR000608">
    <property type="entry name" value="UBC"/>
</dbReference>
<dbReference type="EMBL" id="LT853694">
    <property type="protein sequence ID" value="SMQ49472.1"/>
    <property type="molecule type" value="Genomic_DNA"/>
</dbReference>
<dbReference type="InterPro" id="IPR050113">
    <property type="entry name" value="Ub_conjugating_enzyme"/>
</dbReference>
<protein>
    <recommendedName>
        <fullName evidence="3">UBC core domain-containing protein</fullName>
    </recommendedName>
</protein>
<dbReference type="AlphaFoldDB" id="A0A1X7RPV2"/>
<dbReference type="SUPFAM" id="SSF54495">
    <property type="entry name" value="UBC-like"/>
    <property type="match status" value="1"/>
</dbReference>
<evidence type="ECO:0000313" key="4">
    <source>
        <dbReference type="EMBL" id="SMQ49472.1"/>
    </source>
</evidence>
<evidence type="ECO:0000259" key="3">
    <source>
        <dbReference type="PROSITE" id="PS50127"/>
    </source>
</evidence>
<dbReference type="SMART" id="SM00212">
    <property type="entry name" value="UBCc"/>
    <property type="match status" value="1"/>
</dbReference>
<dbReference type="PANTHER" id="PTHR24067">
    <property type="entry name" value="UBIQUITIN-CONJUGATING ENZYME E2"/>
    <property type="match status" value="1"/>
</dbReference>
<reference evidence="4 5" key="1">
    <citation type="submission" date="2016-06" db="EMBL/GenBank/DDBJ databases">
        <authorList>
            <person name="Kjaerup R.B."/>
            <person name="Dalgaard T.S."/>
            <person name="Juul-Madsen H.R."/>
        </authorList>
    </citation>
    <scope>NUCLEOTIDE SEQUENCE [LARGE SCALE GENOMIC DNA]</scope>
</reference>
<feature type="compositionally biased region" description="Basic and acidic residues" evidence="2">
    <location>
        <begin position="8"/>
        <end position="18"/>
    </location>
</feature>
<accession>A0A1X7RPV2</accession>
<gene>
    <name evidence="4" type="ORF">ZT3D7_G4623</name>
</gene>